<dbReference type="HOGENOM" id="CLU_217145_0_0_9"/>
<reference evidence="2" key="1">
    <citation type="submission" date="2008-02" db="EMBL/GenBank/DDBJ databases">
        <authorList>
            <person name="Fulton L."/>
            <person name="Clifton S."/>
            <person name="Fulton B."/>
            <person name="Xu J."/>
            <person name="Minx P."/>
            <person name="Pepin K.H."/>
            <person name="Johnson M."/>
            <person name="Thiruvilangam P."/>
            <person name="Bhonagiri V."/>
            <person name="Nash W.E."/>
            <person name="Mardis E.R."/>
            <person name="Wilson R.K."/>
        </authorList>
    </citation>
    <scope>NUCLEOTIDE SEQUENCE [LARGE SCALE GENOMIC DNA]</scope>
    <source>
        <strain evidence="2">DSM 1552</strain>
    </source>
</reference>
<gene>
    <name evidence="2" type="ORF">CLOSPI_00902</name>
</gene>
<accession>B1C121</accession>
<reference evidence="2" key="2">
    <citation type="submission" date="2014-06" db="EMBL/GenBank/DDBJ databases">
        <title>Draft genome sequence of Clostridium spiroforme (DSM 1552).</title>
        <authorList>
            <person name="Sudarsanam P."/>
            <person name="Ley R."/>
            <person name="Guruge J."/>
            <person name="Turnbaugh P.J."/>
            <person name="Mahowald M."/>
            <person name="Liep D."/>
            <person name="Gordon J."/>
        </authorList>
    </citation>
    <scope>NUCLEOTIDE SEQUENCE</scope>
    <source>
        <strain evidence="2">DSM 1552</strain>
    </source>
</reference>
<dbReference type="AlphaFoldDB" id="B1C121"/>
<keyword evidence="3" id="KW-1185">Reference proteome</keyword>
<name>B1C121_9FIRM</name>
<proteinExistence type="predicted"/>
<evidence type="ECO:0000256" key="1">
    <source>
        <dbReference type="SAM" id="MobiDB-lite"/>
    </source>
</evidence>
<sequence>MNMPLTDDDFLKNGVLGQYIDVIESLRQQEGEEKEPEYQLDLDDEE</sequence>
<dbReference type="Proteomes" id="UP000004910">
    <property type="component" value="Unassembled WGS sequence"/>
</dbReference>
<evidence type="ECO:0000313" key="2">
    <source>
        <dbReference type="EMBL" id="EDS75076.1"/>
    </source>
</evidence>
<protein>
    <submittedName>
        <fullName evidence="2">Uncharacterized protein</fullName>
    </submittedName>
</protein>
<feature type="compositionally biased region" description="Acidic residues" evidence="1">
    <location>
        <begin position="32"/>
        <end position="46"/>
    </location>
</feature>
<evidence type="ECO:0000313" key="3">
    <source>
        <dbReference type="Proteomes" id="UP000004910"/>
    </source>
</evidence>
<dbReference type="STRING" id="428126.CLOSPI_00902"/>
<organism evidence="2 3">
    <name type="scientific">Thomasclavelia spiroformis DSM 1552</name>
    <dbReference type="NCBI Taxonomy" id="428126"/>
    <lineage>
        <taxon>Bacteria</taxon>
        <taxon>Bacillati</taxon>
        <taxon>Bacillota</taxon>
        <taxon>Erysipelotrichia</taxon>
        <taxon>Erysipelotrichales</taxon>
        <taxon>Coprobacillaceae</taxon>
        <taxon>Thomasclavelia</taxon>
    </lineage>
</organism>
<comment type="caution">
    <text evidence="2">The sequence shown here is derived from an EMBL/GenBank/DDBJ whole genome shotgun (WGS) entry which is preliminary data.</text>
</comment>
<dbReference type="EMBL" id="ABIK02000007">
    <property type="protein sequence ID" value="EDS75076.1"/>
    <property type="molecule type" value="Genomic_DNA"/>
</dbReference>
<feature type="region of interest" description="Disordered" evidence="1">
    <location>
        <begin position="27"/>
        <end position="46"/>
    </location>
</feature>